<organism evidence="1 2">
    <name type="scientific">Amycolatopsis marina</name>
    <dbReference type="NCBI Taxonomy" id="490629"/>
    <lineage>
        <taxon>Bacteria</taxon>
        <taxon>Bacillati</taxon>
        <taxon>Actinomycetota</taxon>
        <taxon>Actinomycetes</taxon>
        <taxon>Pseudonocardiales</taxon>
        <taxon>Pseudonocardiaceae</taxon>
        <taxon>Amycolatopsis</taxon>
    </lineage>
</organism>
<dbReference type="STRING" id="490629.SAMN05216266_12317"/>
<reference evidence="2" key="1">
    <citation type="submission" date="2016-10" db="EMBL/GenBank/DDBJ databases">
        <authorList>
            <person name="Varghese N."/>
            <person name="Submissions S."/>
        </authorList>
    </citation>
    <scope>NUCLEOTIDE SEQUENCE [LARGE SCALE GENOMIC DNA]</scope>
    <source>
        <strain evidence="2">CGMCC 4.3568</strain>
    </source>
</reference>
<sequence>MMTTAIWMWHHEGTRYAIEPCNRGGYDTVVEYGLENRPDREHWANLREARERVRVRVAELADSGDESAKAALAELDQLIS</sequence>
<dbReference type="Proteomes" id="UP000243799">
    <property type="component" value="Unassembled WGS sequence"/>
</dbReference>
<name>A0A1I1CEV0_9PSEU</name>
<evidence type="ECO:0000313" key="2">
    <source>
        <dbReference type="Proteomes" id="UP000243799"/>
    </source>
</evidence>
<dbReference type="AlphaFoldDB" id="A0A1I1CEV0"/>
<keyword evidence="2" id="KW-1185">Reference proteome</keyword>
<evidence type="ECO:0000313" key="1">
    <source>
        <dbReference type="EMBL" id="SFB58983.1"/>
    </source>
</evidence>
<accession>A0A1I1CEV0</accession>
<gene>
    <name evidence="1" type="ORF">SAMN05216266_12317</name>
</gene>
<dbReference type="EMBL" id="FOKG01000023">
    <property type="protein sequence ID" value="SFB58983.1"/>
    <property type="molecule type" value="Genomic_DNA"/>
</dbReference>
<protein>
    <submittedName>
        <fullName evidence="1">Uncharacterized protein</fullName>
    </submittedName>
</protein>
<proteinExistence type="predicted"/>